<sequence length="268" mass="28479">MKQLTKHLALSAGLLVALASCSPKLSKQKSAALTTRQDSVAYAFGVLNGQAFSEVLSRMPGDTLSRQQILAAFGDVLLGHSTKVSASAAKAIFDEYAAGLQQAETRRTAASADSVLAANKAKEGVKVTESGLQYRVLRAAQGTRPMAQDTVVVHYKGTLPSGKEFDSSYKRGEPAVFPLSQVIAGWTEGICLMTKGSKYEFLIPASLAYGDRGVSGVIPVGSPLFFEVELIDVRPFKDAPSSEEHVSEASSSTTPKAAKPRKAVKRKK</sequence>
<dbReference type="Pfam" id="PF00254">
    <property type="entry name" value="FKBP_C"/>
    <property type="match status" value="1"/>
</dbReference>
<protein>
    <recommendedName>
        <fullName evidence="6">Peptidyl-prolyl cis-trans isomerase</fullName>
        <ecNumber evidence="6">5.2.1.8</ecNumber>
    </recommendedName>
</protein>
<comment type="caution">
    <text evidence="10">The sequence shown here is derived from an EMBL/GenBank/DDBJ whole genome shotgun (WGS) entry which is preliminary data.</text>
</comment>
<dbReference type="EC" id="5.2.1.8" evidence="6"/>
<evidence type="ECO:0000256" key="1">
    <source>
        <dbReference type="ARBA" id="ARBA00000971"/>
    </source>
</evidence>
<dbReference type="PROSITE" id="PS51257">
    <property type="entry name" value="PROKAR_LIPOPROTEIN"/>
    <property type="match status" value="1"/>
</dbReference>
<dbReference type="AlphaFoldDB" id="A0A134BAC4"/>
<keyword evidence="4 5" id="KW-0413">Isomerase</keyword>
<keyword evidence="3 5" id="KW-0697">Rotamase</keyword>
<dbReference type="PROSITE" id="PS50059">
    <property type="entry name" value="FKBP_PPIASE"/>
    <property type="match status" value="1"/>
</dbReference>
<evidence type="ECO:0000256" key="8">
    <source>
        <dbReference type="SAM" id="SignalP"/>
    </source>
</evidence>
<proteinExistence type="inferred from homology"/>
<dbReference type="FunFam" id="3.10.50.40:FF:000006">
    <property type="entry name" value="Peptidyl-prolyl cis-trans isomerase"/>
    <property type="match status" value="1"/>
</dbReference>
<evidence type="ECO:0000256" key="4">
    <source>
        <dbReference type="ARBA" id="ARBA00023235"/>
    </source>
</evidence>
<feature type="region of interest" description="Disordered" evidence="7">
    <location>
        <begin position="241"/>
        <end position="268"/>
    </location>
</feature>
<evidence type="ECO:0000259" key="9">
    <source>
        <dbReference type="PROSITE" id="PS50059"/>
    </source>
</evidence>
<dbReference type="Pfam" id="PF01346">
    <property type="entry name" value="FKBP_N"/>
    <property type="match status" value="1"/>
</dbReference>
<evidence type="ECO:0000256" key="2">
    <source>
        <dbReference type="ARBA" id="ARBA00006577"/>
    </source>
</evidence>
<feature type="signal peptide" evidence="8">
    <location>
        <begin position="1"/>
        <end position="19"/>
    </location>
</feature>
<keyword evidence="11" id="KW-1185">Reference proteome</keyword>
<feature type="compositionally biased region" description="Low complexity" evidence="7">
    <location>
        <begin position="248"/>
        <end position="257"/>
    </location>
</feature>
<dbReference type="PANTHER" id="PTHR43811:SF19">
    <property type="entry name" value="39 KDA FK506-BINDING NUCLEAR PROTEIN"/>
    <property type="match status" value="1"/>
</dbReference>
<reference evidence="11" key="1">
    <citation type="submission" date="2016-01" db="EMBL/GenBank/DDBJ databases">
        <authorList>
            <person name="Mitreva M."/>
            <person name="Pepin K.H."/>
            <person name="Mihindukulasuriya K.A."/>
            <person name="Fulton R."/>
            <person name="Fronick C."/>
            <person name="O'Laughlin M."/>
            <person name="Miner T."/>
            <person name="Herter B."/>
            <person name="Rosa B.A."/>
            <person name="Cordes M."/>
            <person name="Tomlinson C."/>
            <person name="Wollam A."/>
            <person name="Palsikar V.B."/>
            <person name="Mardis E.R."/>
            <person name="Wilson R.K."/>
        </authorList>
    </citation>
    <scope>NUCLEOTIDE SEQUENCE [LARGE SCALE GENOMIC DNA]</scope>
    <source>
        <strain evidence="11">KA00683</strain>
    </source>
</reference>
<dbReference type="PATRIC" id="fig|322095.3.peg.750"/>
<dbReference type="PANTHER" id="PTHR43811">
    <property type="entry name" value="FKBP-TYPE PEPTIDYL-PROLYL CIS-TRANS ISOMERASE FKPA"/>
    <property type="match status" value="1"/>
</dbReference>
<dbReference type="RefSeq" id="WP_060935184.1">
    <property type="nucleotide sequence ID" value="NZ_KQ960435.1"/>
</dbReference>
<dbReference type="InterPro" id="IPR001179">
    <property type="entry name" value="PPIase_FKBP_dom"/>
</dbReference>
<dbReference type="OrthoDB" id="9814548at2"/>
<dbReference type="Gene3D" id="3.10.50.40">
    <property type="match status" value="1"/>
</dbReference>
<evidence type="ECO:0000256" key="3">
    <source>
        <dbReference type="ARBA" id="ARBA00023110"/>
    </source>
</evidence>
<keyword evidence="8" id="KW-0732">Signal</keyword>
<dbReference type="GO" id="GO:0003755">
    <property type="term" value="F:peptidyl-prolyl cis-trans isomerase activity"/>
    <property type="evidence" value="ECO:0007669"/>
    <property type="project" value="UniProtKB-UniRule"/>
</dbReference>
<dbReference type="Proteomes" id="UP000070224">
    <property type="component" value="Unassembled WGS sequence"/>
</dbReference>
<evidence type="ECO:0000256" key="7">
    <source>
        <dbReference type="SAM" id="MobiDB-lite"/>
    </source>
</evidence>
<gene>
    <name evidence="10" type="ORF">HMPREF3185_00759</name>
</gene>
<accession>A0A134BAC4</accession>
<evidence type="ECO:0000313" key="11">
    <source>
        <dbReference type="Proteomes" id="UP000070224"/>
    </source>
</evidence>
<dbReference type="SUPFAM" id="SSF54534">
    <property type="entry name" value="FKBP-like"/>
    <property type="match status" value="1"/>
</dbReference>
<organism evidence="10 11">
    <name type="scientific">Porphyromonas somerae</name>
    <dbReference type="NCBI Taxonomy" id="322095"/>
    <lineage>
        <taxon>Bacteria</taxon>
        <taxon>Pseudomonadati</taxon>
        <taxon>Bacteroidota</taxon>
        <taxon>Bacteroidia</taxon>
        <taxon>Bacteroidales</taxon>
        <taxon>Porphyromonadaceae</taxon>
        <taxon>Porphyromonas</taxon>
    </lineage>
</organism>
<dbReference type="GO" id="GO:0006457">
    <property type="term" value="P:protein folding"/>
    <property type="evidence" value="ECO:0007669"/>
    <property type="project" value="InterPro"/>
</dbReference>
<evidence type="ECO:0000256" key="6">
    <source>
        <dbReference type="RuleBase" id="RU003915"/>
    </source>
</evidence>
<feature type="compositionally biased region" description="Basic residues" evidence="7">
    <location>
        <begin position="258"/>
        <end position="268"/>
    </location>
</feature>
<dbReference type="InterPro" id="IPR036944">
    <property type="entry name" value="PPIase_FKBP_N_sf"/>
</dbReference>
<evidence type="ECO:0000313" key="10">
    <source>
        <dbReference type="EMBL" id="KXB76892.1"/>
    </source>
</evidence>
<dbReference type="EMBL" id="LSDK01000054">
    <property type="protein sequence ID" value="KXB76892.1"/>
    <property type="molecule type" value="Genomic_DNA"/>
</dbReference>
<evidence type="ECO:0000256" key="5">
    <source>
        <dbReference type="PROSITE-ProRule" id="PRU00277"/>
    </source>
</evidence>
<feature type="domain" description="PPIase FKBP-type" evidence="9">
    <location>
        <begin position="148"/>
        <end position="234"/>
    </location>
</feature>
<dbReference type="Gene3D" id="1.10.287.460">
    <property type="entry name" value="Peptidyl-prolyl cis-trans isomerase, FKBP-type, N-terminal domain"/>
    <property type="match status" value="1"/>
</dbReference>
<comment type="catalytic activity">
    <reaction evidence="1 5 6">
        <text>[protein]-peptidylproline (omega=180) = [protein]-peptidylproline (omega=0)</text>
        <dbReference type="Rhea" id="RHEA:16237"/>
        <dbReference type="Rhea" id="RHEA-COMP:10747"/>
        <dbReference type="Rhea" id="RHEA-COMP:10748"/>
        <dbReference type="ChEBI" id="CHEBI:83833"/>
        <dbReference type="ChEBI" id="CHEBI:83834"/>
        <dbReference type="EC" id="5.2.1.8"/>
    </reaction>
</comment>
<dbReference type="STRING" id="322095.HMPREF3185_00759"/>
<comment type="similarity">
    <text evidence="2 6">Belongs to the FKBP-type PPIase family.</text>
</comment>
<dbReference type="InterPro" id="IPR000774">
    <property type="entry name" value="PPIase_FKBP_N"/>
</dbReference>
<name>A0A134BAC4_9PORP</name>
<dbReference type="InterPro" id="IPR046357">
    <property type="entry name" value="PPIase_dom_sf"/>
</dbReference>
<feature type="chain" id="PRO_5007462496" description="Peptidyl-prolyl cis-trans isomerase" evidence="8">
    <location>
        <begin position="20"/>
        <end position="268"/>
    </location>
</feature>